<feature type="compositionally biased region" description="Low complexity" evidence="1">
    <location>
        <begin position="7"/>
        <end position="26"/>
    </location>
</feature>
<name>A0A934SVF6_9BURK</name>
<feature type="region of interest" description="Disordered" evidence="1">
    <location>
        <begin position="1"/>
        <end position="47"/>
    </location>
</feature>
<keyword evidence="3" id="KW-1185">Reference proteome</keyword>
<dbReference type="EMBL" id="JAEPBG010000001">
    <property type="protein sequence ID" value="MBK4733517.1"/>
    <property type="molecule type" value="Genomic_DNA"/>
</dbReference>
<evidence type="ECO:0000313" key="2">
    <source>
        <dbReference type="EMBL" id="MBK4733517.1"/>
    </source>
</evidence>
<keyword evidence="2" id="KW-0966">Cell projection</keyword>
<dbReference type="SUPFAM" id="SSF160214">
    <property type="entry name" value="FlaG-like"/>
    <property type="match status" value="1"/>
</dbReference>
<feature type="compositionally biased region" description="Polar residues" evidence="1">
    <location>
        <begin position="30"/>
        <end position="41"/>
    </location>
</feature>
<dbReference type="Gene3D" id="3.30.160.170">
    <property type="entry name" value="FlaG-like"/>
    <property type="match status" value="1"/>
</dbReference>
<proteinExistence type="predicted"/>
<reference evidence="2" key="1">
    <citation type="submission" date="2021-01" db="EMBL/GenBank/DDBJ databases">
        <title>Genome sequence of strain Noviherbaspirillum sp. DKR-6.</title>
        <authorList>
            <person name="Chaudhary D.K."/>
        </authorList>
    </citation>
    <scope>NUCLEOTIDE SEQUENCE</scope>
    <source>
        <strain evidence="2">DKR-6</strain>
    </source>
</reference>
<dbReference type="Pfam" id="PF03646">
    <property type="entry name" value="FlaG"/>
    <property type="match status" value="1"/>
</dbReference>
<accession>A0A934SVF6</accession>
<organism evidence="2 3">
    <name type="scientific">Noviherbaspirillum pedocola</name>
    <dbReference type="NCBI Taxonomy" id="2801341"/>
    <lineage>
        <taxon>Bacteria</taxon>
        <taxon>Pseudomonadati</taxon>
        <taxon>Pseudomonadota</taxon>
        <taxon>Betaproteobacteria</taxon>
        <taxon>Burkholderiales</taxon>
        <taxon>Oxalobacteraceae</taxon>
        <taxon>Noviherbaspirillum</taxon>
    </lineage>
</organism>
<dbReference type="InterPro" id="IPR035924">
    <property type="entry name" value="FlaG-like_sf"/>
</dbReference>
<comment type="caution">
    <text evidence="2">The sequence shown here is derived from an EMBL/GenBank/DDBJ whole genome shotgun (WGS) entry which is preliminary data.</text>
</comment>
<keyword evidence="2" id="KW-0282">Flagellum</keyword>
<gene>
    <name evidence="2" type="ORF">JJB74_02700</name>
</gene>
<keyword evidence="2" id="KW-0969">Cilium</keyword>
<dbReference type="PANTHER" id="PTHR37166:SF1">
    <property type="entry name" value="PROTEIN FLAG"/>
    <property type="match status" value="1"/>
</dbReference>
<evidence type="ECO:0000256" key="1">
    <source>
        <dbReference type="SAM" id="MobiDB-lite"/>
    </source>
</evidence>
<dbReference type="PANTHER" id="PTHR37166">
    <property type="entry name" value="PROTEIN FLAG"/>
    <property type="match status" value="1"/>
</dbReference>
<protein>
    <submittedName>
        <fullName evidence="2">Flagellar protein FlaG</fullName>
    </submittedName>
</protein>
<dbReference type="InterPro" id="IPR005186">
    <property type="entry name" value="FlaG"/>
</dbReference>
<dbReference type="AlphaFoldDB" id="A0A934SVF6"/>
<sequence>MQSLQKANLDAQAAQSAPAAQTAAVAKPTSGVSGDTASSSEAQKKELKGSVDAINTFLKTFSNNIEFSIDADSGRTVVKLVDTETNTVLRQYPTKEALALAKDIENLQGHLLKTEA</sequence>
<evidence type="ECO:0000313" key="3">
    <source>
        <dbReference type="Proteomes" id="UP000622890"/>
    </source>
</evidence>
<dbReference type="Proteomes" id="UP000622890">
    <property type="component" value="Unassembled WGS sequence"/>
</dbReference>